<dbReference type="EMBL" id="CALNXI010000589">
    <property type="protein sequence ID" value="CAH3029738.1"/>
    <property type="molecule type" value="Genomic_DNA"/>
</dbReference>
<feature type="transmembrane region" description="Helical" evidence="1">
    <location>
        <begin position="558"/>
        <end position="583"/>
    </location>
</feature>
<dbReference type="SMART" id="SM01411">
    <property type="entry name" value="Ephrin_rec_like"/>
    <property type="match status" value="3"/>
</dbReference>
<dbReference type="InterPro" id="IPR056047">
    <property type="entry name" value="CRMPA-like_DUF7630"/>
</dbReference>
<keyword evidence="4" id="KW-1185">Reference proteome</keyword>
<dbReference type="Proteomes" id="UP001159427">
    <property type="component" value="Unassembled WGS sequence"/>
</dbReference>
<evidence type="ECO:0000313" key="4">
    <source>
        <dbReference type="Proteomes" id="UP001159427"/>
    </source>
</evidence>
<evidence type="ECO:0000313" key="3">
    <source>
        <dbReference type="EMBL" id="CAH3029738.1"/>
    </source>
</evidence>
<dbReference type="Pfam" id="PF24633">
    <property type="entry name" value="DUF7630"/>
    <property type="match status" value="1"/>
</dbReference>
<dbReference type="PANTHER" id="PTHR11319:SF35">
    <property type="entry name" value="OUTER MEMBRANE PROTEIN PMPC-RELATED"/>
    <property type="match status" value="1"/>
</dbReference>
<keyword evidence="1" id="KW-1133">Transmembrane helix</keyword>
<evidence type="ECO:0000256" key="1">
    <source>
        <dbReference type="SAM" id="Phobius"/>
    </source>
</evidence>
<feature type="transmembrane region" description="Helical" evidence="1">
    <location>
        <begin position="197"/>
        <end position="220"/>
    </location>
</feature>
<accession>A0ABN8MNA9</accession>
<feature type="domain" description="DUF7630" evidence="2">
    <location>
        <begin position="153"/>
        <end position="193"/>
    </location>
</feature>
<dbReference type="PANTHER" id="PTHR11319">
    <property type="entry name" value="G PROTEIN-COUPLED RECEPTOR-RELATED"/>
    <property type="match status" value="1"/>
</dbReference>
<keyword evidence="1" id="KW-0812">Transmembrane</keyword>
<feature type="transmembrane region" description="Helical" evidence="1">
    <location>
        <begin position="241"/>
        <end position="259"/>
    </location>
</feature>
<feature type="transmembrane region" description="Helical" evidence="1">
    <location>
        <begin position="490"/>
        <end position="508"/>
    </location>
</feature>
<evidence type="ECO:0000259" key="2">
    <source>
        <dbReference type="Pfam" id="PF24633"/>
    </source>
</evidence>
<feature type="non-terminal residue" evidence="3">
    <location>
        <position position="1"/>
    </location>
</feature>
<feature type="transmembrane region" description="Helical" evidence="1">
    <location>
        <begin position="520"/>
        <end position="538"/>
    </location>
</feature>
<gene>
    <name evidence="3" type="ORF">PEVE_00036637</name>
</gene>
<comment type="caution">
    <text evidence="3">The sequence shown here is derived from an EMBL/GenBank/DDBJ whole genome shotgun (WGS) entry which is preliminary data.</text>
</comment>
<protein>
    <recommendedName>
        <fullName evidence="2">DUF7630 domain-containing protein</fullName>
    </recommendedName>
</protein>
<proteinExistence type="predicted"/>
<feature type="transmembrane region" description="Helical" evidence="1">
    <location>
        <begin position="404"/>
        <end position="427"/>
    </location>
</feature>
<name>A0ABN8MNA9_9CNID</name>
<organism evidence="3 4">
    <name type="scientific">Porites evermanni</name>
    <dbReference type="NCBI Taxonomy" id="104178"/>
    <lineage>
        <taxon>Eukaryota</taxon>
        <taxon>Metazoa</taxon>
        <taxon>Cnidaria</taxon>
        <taxon>Anthozoa</taxon>
        <taxon>Hexacorallia</taxon>
        <taxon>Scleractinia</taxon>
        <taxon>Fungiina</taxon>
        <taxon>Poritidae</taxon>
        <taxon>Porites</taxon>
    </lineage>
</organism>
<feature type="transmembrane region" description="Helical" evidence="1">
    <location>
        <begin position="300"/>
        <end position="318"/>
    </location>
</feature>
<sequence length="631" mass="70741">FPGGFYQDEFAYAGKSTYGVGCKLCPLGHYVSQHAAPGKATTDCILCPQGKVILILLLLSFTGTVYSEYAGFKGCECLPNYYRLDRFGACKRCPLRGLTCQNETVSLQPGFFWKWSSNESLGNYQKFSADLLITDSSYQQPRFQGTVPQVYLCPLSKACLGGMESKCSNGYGGPLCAVCSKGYYQLLNHCRKCPETLWFIIQLCGIGIVIAILTASIVLARKRRCPSGRTMSDMILARLKIVIGFYQVTSSTLNTFSYVEWPGALLTVVQYANIVQLNLLQIIPLQCFVDNVTMNAYTRFLVIMGLNISVILLAMLVYQLRKLVLINNTSLSRDELDEALSYSKTQIYRVVCLVIFVAYPWTCEAILHLLSCQEICSTGQRDSCRYFLRADFTVQCFTSQYNKYIILAYTSLAVFIALPAVTLFLLWKYHYKKIFPEGQTKSYHGNEISIGLSFLYENYSPRCWFWELIEVSRRVWLTLTIFLLEAETRSHLGVAAITSGIYCILVAYYKPISDKLEHWLQLISLLATFVTMNVGMLLKIPAEEAYSNGLVQLRDSMFVSVVLVAVNVTVVGLIVVHCTVTLIKAVNQLRKNTHCGVQCCVAFMTQMLGAGEHDADFEPGEISNATVFQPT</sequence>
<reference evidence="3 4" key="1">
    <citation type="submission" date="2022-05" db="EMBL/GenBank/DDBJ databases">
        <authorList>
            <consortium name="Genoscope - CEA"/>
            <person name="William W."/>
        </authorList>
    </citation>
    <scope>NUCLEOTIDE SEQUENCE [LARGE SCALE GENOMIC DNA]</scope>
</reference>
<keyword evidence="1" id="KW-0472">Membrane</keyword>